<keyword evidence="5" id="KW-0808">Transferase</keyword>
<dbReference type="HAMAP" id="MF_00144">
    <property type="entry name" value="tRNA_thiouridyl_MnmA"/>
    <property type="match status" value="1"/>
</dbReference>
<dbReference type="GO" id="GO:0005739">
    <property type="term" value="C:mitochondrion"/>
    <property type="evidence" value="ECO:0007669"/>
    <property type="project" value="TreeGrafter"/>
</dbReference>
<gene>
    <name evidence="14" type="ORF">BB559_000136</name>
</gene>
<dbReference type="FunFam" id="2.30.30.280:FF:000001">
    <property type="entry name" value="tRNA-specific 2-thiouridylase MnmA"/>
    <property type="match status" value="1"/>
</dbReference>
<organism evidence="14 15">
    <name type="scientific">Furculomyces boomerangus</name>
    <dbReference type="NCBI Taxonomy" id="61424"/>
    <lineage>
        <taxon>Eukaryota</taxon>
        <taxon>Fungi</taxon>
        <taxon>Fungi incertae sedis</taxon>
        <taxon>Zoopagomycota</taxon>
        <taxon>Kickxellomycotina</taxon>
        <taxon>Harpellomycetes</taxon>
        <taxon>Harpellales</taxon>
        <taxon>Harpellaceae</taxon>
        <taxon>Furculomyces</taxon>
    </lineage>
</organism>
<dbReference type="Pfam" id="PF20259">
    <property type="entry name" value="tRNA_Me_trans_M"/>
    <property type="match status" value="1"/>
</dbReference>
<dbReference type="Gene3D" id="2.30.30.280">
    <property type="entry name" value="Adenine nucleotide alpha hydrolases-like domains"/>
    <property type="match status" value="1"/>
</dbReference>
<comment type="catalytic activity">
    <reaction evidence="11">
        <text>5-taurinomethyluridine(34) in tRNA + S-sulfanyl-L-cysteinyl-[protein] + AH2 + ATP = 5-taurinomethyl-2-thiouridine(34) in tRNA + L-cysteinyl-[protein] + A + AMP + diphosphate + H(+)</text>
        <dbReference type="Rhea" id="RHEA:47040"/>
        <dbReference type="Rhea" id="RHEA-COMP:10131"/>
        <dbReference type="Rhea" id="RHEA-COMP:11726"/>
        <dbReference type="Rhea" id="RHEA-COMP:11732"/>
        <dbReference type="Rhea" id="RHEA-COMP:11733"/>
        <dbReference type="ChEBI" id="CHEBI:13193"/>
        <dbReference type="ChEBI" id="CHEBI:15378"/>
        <dbReference type="ChEBI" id="CHEBI:17499"/>
        <dbReference type="ChEBI" id="CHEBI:29950"/>
        <dbReference type="ChEBI" id="CHEBI:30616"/>
        <dbReference type="ChEBI" id="CHEBI:33019"/>
        <dbReference type="ChEBI" id="CHEBI:61963"/>
        <dbReference type="ChEBI" id="CHEBI:87171"/>
        <dbReference type="ChEBI" id="CHEBI:87172"/>
        <dbReference type="ChEBI" id="CHEBI:456215"/>
        <dbReference type="EC" id="2.8.1.14"/>
    </reaction>
</comment>
<accession>A0A2T9Z683</accession>
<dbReference type="AlphaFoldDB" id="A0A2T9Z683"/>
<dbReference type="OrthoDB" id="3685at2759"/>
<comment type="similarity">
    <text evidence="2">Belongs to the MnmA/TRMU family.</text>
</comment>
<proteinExistence type="inferred from homology"/>
<dbReference type="InterPro" id="IPR023382">
    <property type="entry name" value="MnmA-like_central_sf"/>
</dbReference>
<dbReference type="Pfam" id="PF20258">
    <property type="entry name" value="tRNA_Me_trans_C"/>
    <property type="match status" value="1"/>
</dbReference>
<dbReference type="EC" id="2.8.1.14" evidence="3"/>
<sequence length="409" mass="46245">MAFSKAFRFTNHKKFYSLKQKLPKPGDKVYVGMSGGVDSSVSAYLLQKQGFDVSAIYMQNWDTKDEQDICTSEQDWFDVQKVCEQLKINCTKINLVKEYWNRVFSVAIEGYQAGFTPNPDILCNQEVKFGALIDKLNSLASTKTADNSVWFATGHYTNVLRSDNHPPMLQRGVDPLKDQSYFLSGVSESKLAKVLFPIGNLIKSTDVRTIANEIGLVTATKKESMGICFIGERKRFHDFISQYIPATPGNIVSTDGKVIGTHNGLFTRTIGQSARITVDTRKWFVCNKNIEKNEIVAVPDHNNPFLYTQKISAKKINWINKKPETKNGLKLLYQIRHLQSPKNCVIVERDNEFVFYLDSPVYGAAPGQYIALYNNSSCCLGNAQVSKIHPGYRLDDSELNLFRDINIQK</sequence>
<evidence type="ECO:0000256" key="10">
    <source>
        <dbReference type="ARBA" id="ARBA00023157"/>
    </source>
</evidence>
<keyword evidence="15" id="KW-1185">Reference proteome</keyword>
<evidence type="ECO:0000256" key="8">
    <source>
        <dbReference type="ARBA" id="ARBA00022840"/>
    </source>
</evidence>
<evidence type="ECO:0000256" key="3">
    <source>
        <dbReference type="ARBA" id="ARBA00011953"/>
    </source>
</evidence>
<keyword evidence="7" id="KW-0547">Nucleotide-binding</keyword>
<dbReference type="InterPro" id="IPR014729">
    <property type="entry name" value="Rossmann-like_a/b/a_fold"/>
</dbReference>
<comment type="caution">
    <text evidence="14">The sequence shown here is derived from an EMBL/GenBank/DDBJ whole genome shotgun (WGS) entry which is preliminary data.</text>
</comment>
<dbReference type="NCBIfam" id="NF001138">
    <property type="entry name" value="PRK00143.1"/>
    <property type="match status" value="1"/>
</dbReference>
<dbReference type="EMBL" id="MBFT01000007">
    <property type="protein sequence ID" value="PVV00062.1"/>
    <property type="molecule type" value="Genomic_DNA"/>
</dbReference>
<dbReference type="FunFam" id="3.40.50.620:FF:000115">
    <property type="entry name" value="tRNA-specific 2-thiouridylase MnmA"/>
    <property type="match status" value="1"/>
</dbReference>
<evidence type="ECO:0000256" key="5">
    <source>
        <dbReference type="ARBA" id="ARBA00022679"/>
    </source>
</evidence>
<keyword evidence="6" id="KW-0819">tRNA processing</keyword>
<evidence type="ECO:0000256" key="11">
    <source>
        <dbReference type="ARBA" id="ARBA00049564"/>
    </source>
</evidence>
<dbReference type="CDD" id="cd01998">
    <property type="entry name" value="MnmA_TRMU-like"/>
    <property type="match status" value="1"/>
</dbReference>
<name>A0A2T9Z683_9FUNG</name>
<keyword evidence="4" id="KW-0820">tRNA-binding</keyword>
<evidence type="ECO:0000256" key="9">
    <source>
        <dbReference type="ARBA" id="ARBA00022884"/>
    </source>
</evidence>
<evidence type="ECO:0000256" key="6">
    <source>
        <dbReference type="ARBA" id="ARBA00022694"/>
    </source>
</evidence>
<dbReference type="GO" id="GO:0005524">
    <property type="term" value="F:ATP binding"/>
    <property type="evidence" value="ECO:0007669"/>
    <property type="project" value="UniProtKB-KW"/>
</dbReference>
<evidence type="ECO:0000256" key="4">
    <source>
        <dbReference type="ARBA" id="ARBA00022555"/>
    </source>
</evidence>
<dbReference type="InterPro" id="IPR046884">
    <property type="entry name" value="MnmA-like_central"/>
</dbReference>
<feature type="domain" description="tRNA-specific 2-thiouridylase MnmA-like central" evidence="13">
    <location>
        <begin position="238"/>
        <end position="296"/>
    </location>
</feature>
<keyword evidence="8" id="KW-0067">ATP-binding</keyword>
<dbReference type="NCBIfam" id="TIGR00420">
    <property type="entry name" value="trmU"/>
    <property type="match status" value="1"/>
</dbReference>
<evidence type="ECO:0000313" key="14">
    <source>
        <dbReference type="EMBL" id="PVV00062.1"/>
    </source>
</evidence>
<dbReference type="InterPro" id="IPR046885">
    <property type="entry name" value="MnmA-like_C"/>
</dbReference>
<evidence type="ECO:0000259" key="13">
    <source>
        <dbReference type="Pfam" id="PF20259"/>
    </source>
</evidence>
<keyword evidence="10" id="KW-1015">Disulfide bond</keyword>
<evidence type="ECO:0000313" key="15">
    <source>
        <dbReference type="Proteomes" id="UP000245699"/>
    </source>
</evidence>
<keyword evidence="9" id="KW-0694">RNA-binding</keyword>
<reference evidence="14 15" key="1">
    <citation type="journal article" date="2018" name="MBio">
        <title>Comparative Genomics Reveals the Core Gene Toolbox for the Fungus-Insect Symbiosis.</title>
        <authorList>
            <person name="Wang Y."/>
            <person name="Stata M."/>
            <person name="Wang W."/>
            <person name="Stajich J.E."/>
            <person name="White M.M."/>
            <person name="Moncalvo J.M."/>
        </authorList>
    </citation>
    <scope>NUCLEOTIDE SEQUENCE [LARGE SCALE GENOMIC DNA]</scope>
    <source>
        <strain evidence="14 15">AUS-77-4</strain>
    </source>
</reference>
<dbReference type="Proteomes" id="UP000245699">
    <property type="component" value="Unassembled WGS sequence"/>
</dbReference>
<dbReference type="Pfam" id="PF03054">
    <property type="entry name" value="tRNA_Me_trans"/>
    <property type="match status" value="1"/>
</dbReference>
<evidence type="ECO:0000259" key="12">
    <source>
        <dbReference type="Pfam" id="PF20258"/>
    </source>
</evidence>
<dbReference type="GO" id="GO:0002143">
    <property type="term" value="P:tRNA wobble position uridine thiolation"/>
    <property type="evidence" value="ECO:0007669"/>
    <property type="project" value="TreeGrafter"/>
</dbReference>
<dbReference type="GO" id="GO:0000049">
    <property type="term" value="F:tRNA binding"/>
    <property type="evidence" value="ECO:0007669"/>
    <property type="project" value="UniProtKB-KW"/>
</dbReference>
<comment type="function">
    <text evidence="1">Catalyzes the 2-thiolation of uridine at the wobble position (U34) of mitochondrial tRNA(Lys), tRNA(Glu) and tRNA(Gln). Required for the formation of 5-taurinomethyl-2-thiouridine (tm5s2U) of mitochondrial tRNA(Lys), tRNA(Glu), and tRNA(Gln) at the wobble position. ATP is required to activate the C2 atom of the wobble base.</text>
</comment>
<evidence type="ECO:0000256" key="7">
    <source>
        <dbReference type="ARBA" id="ARBA00022741"/>
    </source>
</evidence>
<evidence type="ECO:0000256" key="1">
    <source>
        <dbReference type="ARBA" id="ARBA00003986"/>
    </source>
</evidence>
<evidence type="ECO:0000256" key="2">
    <source>
        <dbReference type="ARBA" id="ARBA00006191"/>
    </source>
</evidence>
<dbReference type="Gene3D" id="3.40.50.620">
    <property type="entry name" value="HUPs"/>
    <property type="match status" value="1"/>
</dbReference>
<dbReference type="STRING" id="61424.A0A2T9Z683"/>
<dbReference type="GO" id="GO:0016783">
    <property type="term" value="F:sulfurtransferase activity"/>
    <property type="evidence" value="ECO:0007669"/>
    <property type="project" value="InterPro"/>
</dbReference>
<dbReference type="PANTHER" id="PTHR11933:SF5">
    <property type="entry name" value="MITOCHONDRIAL TRNA-SPECIFIC 2-THIOURIDYLASE 1"/>
    <property type="match status" value="1"/>
</dbReference>
<feature type="domain" description="tRNA-specific 2-thiouridylase MnmA-like C-terminal" evidence="12">
    <location>
        <begin position="309"/>
        <end position="383"/>
    </location>
</feature>
<dbReference type="InterPro" id="IPR004506">
    <property type="entry name" value="MnmA-like"/>
</dbReference>
<protein>
    <recommendedName>
        <fullName evidence="3">tRNA-5-taurinomethyluridine 2-sulfurtransferase</fullName>
        <ecNumber evidence="3">2.8.1.14</ecNumber>
    </recommendedName>
</protein>
<dbReference type="PANTHER" id="PTHR11933">
    <property type="entry name" value="TRNA 5-METHYLAMINOMETHYL-2-THIOURIDYLATE -METHYLTRANSFERASE"/>
    <property type="match status" value="1"/>
</dbReference>
<dbReference type="Gene3D" id="2.40.30.10">
    <property type="entry name" value="Translation factors"/>
    <property type="match status" value="1"/>
</dbReference>
<dbReference type="SUPFAM" id="SSF52402">
    <property type="entry name" value="Adenine nucleotide alpha hydrolases-like"/>
    <property type="match status" value="1"/>
</dbReference>